<dbReference type="AlphaFoldDB" id="A0A8J5QPR8"/>
<keyword evidence="1" id="KW-0732">Signal</keyword>
<dbReference type="GeneID" id="73468940"/>
<evidence type="ECO:0000313" key="3">
    <source>
        <dbReference type="Proteomes" id="UP000694255"/>
    </source>
</evidence>
<dbReference type="EMBL" id="JAGSYN010000098">
    <property type="protein sequence ID" value="KAG7664320.1"/>
    <property type="molecule type" value="Genomic_DNA"/>
</dbReference>
<protein>
    <recommendedName>
        <fullName evidence="4">Hyphally-regulated cell wall protein N-terminal domain-containing protein</fullName>
    </recommendedName>
</protein>
<sequence>MFNFLLLLLPLLLFDSLTVSREVILRGATEIDRNYDVTDITSLVDIYLDQFDIDCLTIFDGGRFFYVSTIPGVHNATSLSISDIANLGTCHIDLSVGQNHFDSVKFNRIANYNTTILKGIQTTDPIQVNNLQNSANGRLYIENTDLTVVNQLYNSGTICLGPESSLTIETDDYTSLQKGWIKLSPRSIVTVPGDILSNFCFPEENGYLSVTSSIPDYITLTNFFGKTNKILLNESSIITEGSLIYDEPYLKLILSGHMTYLFNIGKGYNPLRFVMAHVLGGFEIYYDREAEGALPCPCDCKMPTYTVPGATPTFSTQILQITTTNNHWTTITQEDGTKVTHLATSAAETSLEPVPTTGRT</sequence>
<feature type="signal peptide" evidence="1">
    <location>
        <begin position="1"/>
        <end position="20"/>
    </location>
</feature>
<organism evidence="2 3">
    <name type="scientific">[Candida] subhashii</name>
    <dbReference type="NCBI Taxonomy" id="561895"/>
    <lineage>
        <taxon>Eukaryota</taxon>
        <taxon>Fungi</taxon>
        <taxon>Dikarya</taxon>
        <taxon>Ascomycota</taxon>
        <taxon>Saccharomycotina</taxon>
        <taxon>Pichiomycetes</taxon>
        <taxon>Debaryomycetaceae</taxon>
        <taxon>Spathaspora</taxon>
    </lineage>
</organism>
<name>A0A8J5QPR8_9ASCO</name>
<comment type="caution">
    <text evidence="2">The sequence shown here is derived from an EMBL/GenBank/DDBJ whole genome shotgun (WGS) entry which is preliminary data.</text>
</comment>
<keyword evidence="3" id="KW-1185">Reference proteome</keyword>
<dbReference type="Proteomes" id="UP000694255">
    <property type="component" value="Unassembled WGS sequence"/>
</dbReference>
<evidence type="ECO:0000256" key="1">
    <source>
        <dbReference type="SAM" id="SignalP"/>
    </source>
</evidence>
<feature type="chain" id="PRO_5035151019" description="Hyphally-regulated cell wall protein N-terminal domain-containing protein" evidence="1">
    <location>
        <begin position="21"/>
        <end position="360"/>
    </location>
</feature>
<accession>A0A8J5QPR8</accession>
<evidence type="ECO:0008006" key="4">
    <source>
        <dbReference type="Google" id="ProtNLM"/>
    </source>
</evidence>
<evidence type="ECO:0000313" key="2">
    <source>
        <dbReference type="EMBL" id="KAG7664320.1"/>
    </source>
</evidence>
<proteinExistence type="predicted"/>
<reference evidence="2 3" key="1">
    <citation type="journal article" date="2021" name="DNA Res.">
        <title>Genome analysis of Candida subhashii reveals its hybrid nature and dual mitochondrial genome conformations.</title>
        <authorList>
            <person name="Mixao V."/>
            <person name="Hegedusova E."/>
            <person name="Saus E."/>
            <person name="Pryszcz L.P."/>
            <person name="Cillingova A."/>
            <person name="Nosek J."/>
            <person name="Gabaldon T."/>
        </authorList>
    </citation>
    <scope>NUCLEOTIDE SEQUENCE [LARGE SCALE GENOMIC DNA]</scope>
    <source>
        <strain evidence="2 3">CBS 10753</strain>
    </source>
</reference>
<gene>
    <name evidence="2" type="ORF">J8A68_002139</name>
</gene>
<dbReference type="RefSeq" id="XP_049264552.1">
    <property type="nucleotide sequence ID" value="XM_049405858.1"/>
</dbReference>